<dbReference type="PANTHER" id="PTHR42103:SF2">
    <property type="entry name" value="AB HYDROLASE-1 DOMAIN-CONTAINING PROTEIN"/>
    <property type="match status" value="1"/>
</dbReference>
<dbReference type="STRING" id="34002.SAMN04489859_1006131"/>
<feature type="domain" description="Xaa-Pro dipeptidyl-peptidase-like" evidence="1">
    <location>
        <begin position="19"/>
        <end position="142"/>
    </location>
</feature>
<dbReference type="InterPro" id="IPR029058">
    <property type="entry name" value="AB_hydrolase_fold"/>
</dbReference>
<gene>
    <name evidence="2" type="ORF">SAMN04489859_1006131</name>
</gene>
<protein>
    <recommendedName>
        <fullName evidence="1">Xaa-Pro dipeptidyl-peptidase-like domain-containing protein</fullName>
    </recommendedName>
</protein>
<dbReference type="GO" id="GO:0016787">
    <property type="term" value="F:hydrolase activity"/>
    <property type="evidence" value="ECO:0007669"/>
    <property type="project" value="InterPro"/>
</dbReference>
<dbReference type="Pfam" id="PF02129">
    <property type="entry name" value="Peptidase_S15"/>
    <property type="match status" value="1"/>
</dbReference>
<dbReference type="OrthoDB" id="9800435at2"/>
<accession>A0A1H8GDY3</accession>
<keyword evidence="3" id="KW-1185">Reference proteome</keyword>
<evidence type="ECO:0000259" key="1">
    <source>
        <dbReference type="Pfam" id="PF02129"/>
    </source>
</evidence>
<dbReference type="Gene3D" id="3.40.50.1820">
    <property type="entry name" value="alpha/beta hydrolase"/>
    <property type="match status" value="1"/>
</dbReference>
<name>A0A1H8GDY3_9RHOB</name>
<dbReference type="AlphaFoldDB" id="A0A1H8GDY3"/>
<organism evidence="2 3">
    <name type="scientific">Paracoccus alcaliphilus</name>
    <dbReference type="NCBI Taxonomy" id="34002"/>
    <lineage>
        <taxon>Bacteria</taxon>
        <taxon>Pseudomonadati</taxon>
        <taxon>Pseudomonadota</taxon>
        <taxon>Alphaproteobacteria</taxon>
        <taxon>Rhodobacterales</taxon>
        <taxon>Paracoccaceae</taxon>
        <taxon>Paracoccus</taxon>
    </lineage>
</organism>
<evidence type="ECO:0000313" key="2">
    <source>
        <dbReference type="EMBL" id="SEN41990.1"/>
    </source>
</evidence>
<reference evidence="2 3" key="1">
    <citation type="submission" date="2016-10" db="EMBL/GenBank/DDBJ databases">
        <authorList>
            <person name="de Groot N.N."/>
        </authorList>
    </citation>
    <scope>NUCLEOTIDE SEQUENCE [LARGE SCALE GENOMIC DNA]</scope>
    <source>
        <strain evidence="2 3">DSM 8512</strain>
    </source>
</reference>
<evidence type="ECO:0000313" key="3">
    <source>
        <dbReference type="Proteomes" id="UP000199054"/>
    </source>
</evidence>
<dbReference type="Proteomes" id="UP000199054">
    <property type="component" value="Unassembled WGS sequence"/>
</dbReference>
<dbReference type="SUPFAM" id="SSF53474">
    <property type="entry name" value="alpha/beta-Hydrolases"/>
    <property type="match status" value="1"/>
</dbReference>
<dbReference type="PANTHER" id="PTHR42103">
    <property type="entry name" value="ALPHA/BETA-HYDROLASES SUPERFAMILY PROTEIN"/>
    <property type="match status" value="1"/>
</dbReference>
<proteinExistence type="predicted"/>
<dbReference type="InterPro" id="IPR000383">
    <property type="entry name" value="Xaa-Pro-like_dom"/>
</dbReference>
<dbReference type="EMBL" id="FODE01000006">
    <property type="protein sequence ID" value="SEN41990.1"/>
    <property type="molecule type" value="Genomic_DNA"/>
</dbReference>
<sequence>MPELIFPGPEGRLEGRYHPQPGKPDAPIAIVLHPHPQYGGTMNNRVVYNLHYAFHNMGFTVLRFNFRGVGRSQGEFDQGIGELSDAASALDYLQAMNPNSKHCWVAGFSFGAWIGMQLLMRRPEITGFISVAPPANMYDFSFLAPCPSSGLIVNGTADRVAPPKDTHTLVAKLREQKGITVTHEEIEGADHFFRDDEAHMKPMIDLMQGYVRRRLTETTR</sequence>
<dbReference type="RefSeq" id="WP_090611033.1">
    <property type="nucleotide sequence ID" value="NZ_CP067124.1"/>
</dbReference>